<name>A0A9D9DNM3_9BACT</name>
<proteinExistence type="predicted"/>
<reference evidence="2" key="1">
    <citation type="submission" date="2020-10" db="EMBL/GenBank/DDBJ databases">
        <authorList>
            <person name="Gilroy R."/>
        </authorList>
    </citation>
    <scope>NUCLEOTIDE SEQUENCE</scope>
    <source>
        <strain evidence="2">10192</strain>
    </source>
</reference>
<dbReference type="EMBL" id="JADIND010000142">
    <property type="protein sequence ID" value="MBO8431034.1"/>
    <property type="molecule type" value="Genomic_DNA"/>
</dbReference>
<keyword evidence="1" id="KW-1133">Transmembrane helix</keyword>
<sequence length="136" mass="15463">MIVQSTRNNTVSFKQNSVFNTMANIESNILLNKGITDIGGFVIPQAIMSNNKDESIERVFKSLLYFIFTFVSPFLLLPFINKYALKSNKILENLSGKEKKIIEVSKKYLTQGTDKMLEGIKKLHTIFLATKINLIL</sequence>
<evidence type="ECO:0000256" key="1">
    <source>
        <dbReference type="SAM" id="Phobius"/>
    </source>
</evidence>
<evidence type="ECO:0000313" key="2">
    <source>
        <dbReference type="EMBL" id="MBO8431034.1"/>
    </source>
</evidence>
<gene>
    <name evidence="2" type="ORF">IAC76_06560</name>
</gene>
<reference evidence="2" key="2">
    <citation type="journal article" date="2021" name="PeerJ">
        <title>Extensive microbial diversity within the chicken gut microbiome revealed by metagenomics and culture.</title>
        <authorList>
            <person name="Gilroy R."/>
            <person name="Ravi A."/>
            <person name="Getino M."/>
            <person name="Pursley I."/>
            <person name="Horton D.L."/>
            <person name="Alikhan N.F."/>
            <person name="Baker D."/>
            <person name="Gharbi K."/>
            <person name="Hall N."/>
            <person name="Watson M."/>
            <person name="Adriaenssens E.M."/>
            <person name="Foster-Nyarko E."/>
            <person name="Jarju S."/>
            <person name="Secka A."/>
            <person name="Antonio M."/>
            <person name="Oren A."/>
            <person name="Chaudhuri R.R."/>
            <person name="La Ragione R."/>
            <person name="Hildebrand F."/>
            <person name="Pallen M.J."/>
        </authorList>
    </citation>
    <scope>NUCLEOTIDE SEQUENCE</scope>
    <source>
        <strain evidence="2">10192</strain>
    </source>
</reference>
<evidence type="ECO:0000313" key="3">
    <source>
        <dbReference type="Proteomes" id="UP000823632"/>
    </source>
</evidence>
<dbReference type="AlphaFoldDB" id="A0A9D9DNM3"/>
<dbReference type="Proteomes" id="UP000823632">
    <property type="component" value="Unassembled WGS sequence"/>
</dbReference>
<feature type="transmembrane region" description="Helical" evidence="1">
    <location>
        <begin position="62"/>
        <end position="80"/>
    </location>
</feature>
<keyword evidence="1" id="KW-0812">Transmembrane</keyword>
<organism evidence="2 3">
    <name type="scientific">Candidatus Scatousia excrementipullorum</name>
    <dbReference type="NCBI Taxonomy" id="2840936"/>
    <lineage>
        <taxon>Bacteria</taxon>
        <taxon>Candidatus Scatousia</taxon>
    </lineage>
</organism>
<protein>
    <submittedName>
        <fullName evidence="2">Uncharacterized protein</fullName>
    </submittedName>
</protein>
<keyword evidence="1" id="KW-0472">Membrane</keyword>
<comment type="caution">
    <text evidence="2">The sequence shown here is derived from an EMBL/GenBank/DDBJ whole genome shotgun (WGS) entry which is preliminary data.</text>
</comment>
<accession>A0A9D9DNM3</accession>